<comment type="caution">
    <text evidence="1">The sequence shown here is derived from an EMBL/GenBank/DDBJ whole genome shotgun (WGS) entry which is preliminary data.</text>
</comment>
<dbReference type="AlphaFoldDB" id="A0A821D8I1"/>
<sequence>MSVWIKQKLTPTPTPSAMISAYFDPYKLSRTENETSEPPGRVK</sequence>
<dbReference type="Proteomes" id="UP000663866">
    <property type="component" value="Unassembled WGS sequence"/>
</dbReference>
<evidence type="ECO:0000313" key="1">
    <source>
        <dbReference type="EMBL" id="CAF4617749.1"/>
    </source>
</evidence>
<name>A0A821D8I1_9BILA</name>
<accession>A0A821D8I1</accession>
<evidence type="ECO:0000313" key="2">
    <source>
        <dbReference type="Proteomes" id="UP000663866"/>
    </source>
</evidence>
<dbReference type="EMBL" id="CAJOBG010077085">
    <property type="protein sequence ID" value="CAF4617749.1"/>
    <property type="molecule type" value="Genomic_DNA"/>
</dbReference>
<reference evidence="1" key="1">
    <citation type="submission" date="2021-02" db="EMBL/GenBank/DDBJ databases">
        <authorList>
            <person name="Nowell W R."/>
        </authorList>
    </citation>
    <scope>NUCLEOTIDE SEQUENCE</scope>
</reference>
<feature type="non-terminal residue" evidence="1">
    <location>
        <position position="43"/>
    </location>
</feature>
<protein>
    <submittedName>
        <fullName evidence="1">Uncharacterized protein</fullName>
    </submittedName>
</protein>
<organism evidence="1 2">
    <name type="scientific">Rotaria magnacalcarata</name>
    <dbReference type="NCBI Taxonomy" id="392030"/>
    <lineage>
        <taxon>Eukaryota</taxon>
        <taxon>Metazoa</taxon>
        <taxon>Spiralia</taxon>
        <taxon>Gnathifera</taxon>
        <taxon>Rotifera</taxon>
        <taxon>Eurotatoria</taxon>
        <taxon>Bdelloidea</taxon>
        <taxon>Philodinida</taxon>
        <taxon>Philodinidae</taxon>
        <taxon>Rotaria</taxon>
    </lineage>
</organism>
<gene>
    <name evidence="1" type="ORF">OVN521_LOCUS45794</name>
</gene>
<keyword evidence="2" id="KW-1185">Reference proteome</keyword>
<proteinExistence type="predicted"/>